<comment type="caution">
    <text evidence="1">The sequence shown here is derived from an EMBL/GenBank/DDBJ whole genome shotgun (WGS) entry which is preliminary data.</text>
</comment>
<dbReference type="RefSeq" id="WP_146512550.1">
    <property type="nucleotide sequence ID" value="NZ_SIHI01000081.1"/>
</dbReference>
<protein>
    <submittedName>
        <fullName evidence="1">Uncharacterized protein</fullName>
    </submittedName>
</protein>
<sequence>MKPVVFYYADGSDVREGDNIRTGNVPKAVVLKVIQPNSQDAKDYSCEQGGILIEEYWENGPGLVVETRPDGMFWEDYELISRKQIP</sequence>
<evidence type="ECO:0000313" key="2">
    <source>
        <dbReference type="Proteomes" id="UP000317243"/>
    </source>
</evidence>
<proteinExistence type="predicted"/>
<reference evidence="1 2" key="1">
    <citation type="submission" date="2019-02" db="EMBL/GenBank/DDBJ databases">
        <title>Deep-cultivation of Planctomycetes and their phenomic and genomic characterization uncovers novel biology.</title>
        <authorList>
            <person name="Wiegand S."/>
            <person name="Jogler M."/>
            <person name="Boedeker C."/>
            <person name="Pinto D."/>
            <person name="Vollmers J."/>
            <person name="Rivas-Marin E."/>
            <person name="Kohn T."/>
            <person name="Peeters S.H."/>
            <person name="Heuer A."/>
            <person name="Rast P."/>
            <person name="Oberbeckmann S."/>
            <person name="Bunk B."/>
            <person name="Jeske O."/>
            <person name="Meyerdierks A."/>
            <person name="Storesund J.E."/>
            <person name="Kallscheuer N."/>
            <person name="Luecker S."/>
            <person name="Lage O.M."/>
            <person name="Pohl T."/>
            <person name="Merkel B.J."/>
            <person name="Hornburger P."/>
            <person name="Mueller R.-W."/>
            <person name="Bruemmer F."/>
            <person name="Labrenz M."/>
            <person name="Spormann A.M."/>
            <person name="Op Den Camp H."/>
            <person name="Overmann J."/>
            <person name="Amann R."/>
            <person name="Jetten M.S.M."/>
            <person name="Mascher T."/>
            <person name="Medema M.H."/>
            <person name="Devos D.P."/>
            <person name="Kaster A.-K."/>
            <person name="Ovreas L."/>
            <person name="Rohde M."/>
            <person name="Galperin M.Y."/>
            <person name="Jogler C."/>
        </authorList>
    </citation>
    <scope>NUCLEOTIDE SEQUENCE [LARGE SCALE GENOMIC DNA]</scope>
    <source>
        <strain evidence="1 2">KOR42</strain>
    </source>
</reference>
<name>A0A5C5VAX7_9PLAN</name>
<gene>
    <name evidence="1" type="ORF">KOR42_53180</name>
</gene>
<dbReference type="AlphaFoldDB" id="A0A5C5VAX7"/>
<keyword evidence="2" id="KW-1185">Reference proteome</keyword>
<dbReference type="EMBL" id="SIHI01000081">
    <property type="protein sequence ID" value="TWT35009.1"/>
    <property type="molecule type" value="Genomic_DNA"/>
</dbReference>
<evidence type="ECO:0000313" key="1">
    <source>
        <dbReference type="EMBL" id="TWT35009.1"/>
    </source>
</evidence>
<accession>A0A5C5VAX7</accession>
<dbReference type="Proteomes" id="UP000317243">
    <property type="component" value="Unassembled WGS sequence"/>
</dbReference>
<organism evidence="1 2">
    <name type="scientific">Thalassoglobus neptunius</name>
    <dbReference type="NCBI Taxonomy" id="1938619"/>
    <lineage>
        <taxon>Bacteria</taxon>
        <taxon>Pseudomonadati</taxon>
        <taxon>Planctomycetota</taxon>
        <taxon>Planctomycetia</taxon>
        <taxon>Planctomycetales</taxon>
        <taxon>Planctomycetaceae</taxon>
        <taxon>Thalassoglobus</taxon>
    </lineage>
</organism>